<dbReference type="GO" id="GO:0005886">
    <property type="term" value="C:plasma membrane"/>
    <property type="evidence" value="ECO:0007669"/>
    <property type="project" value="UniProtKB-SubCell"/>
</dbReference>
<keyword evidence="7 9" id="KW-0811">Translocation</keyword>
<sequence length="88" mass="9717">MSFLQYLKDTRGELRHVAWPTRLQTIVYTVIVIAISLFIAAYLGFFDYIFTTGLGRALQFLPQSAPSEIISPISTSTSDIVIGTSTGE</sequence>
<evidence type="ECO:0000256" key="4">
    <source>
        <dbReference type="ARBA" id="ARBA00022692"/>
    </source>
</evidence>
<keyword evidence="4 9" id="KW-0812">Transmembrane</keyword>
<dbReference type="GO" id="GO:0065002">
    <property type="term" value="P:intracellular protein transmembrane transport"/>
    <property type="evidence" value="ECO:0007669"/>
    <property type="project" value="UniProtKB-UniRule"/>
</dbReference>
<keyword evidence="2 9" id="KW-0813">Transport</keyword>
<evidence type="ECO:0000256" key="5">
    <source>
        <dbReference type="ARBA" id="ARBA00022927"/>
    </source>
</evidence>
<evidence type="ECO:0000313" key="10">
    <source>
        <dbReference type="EMBL" id="OGG79762.1"/>
    </source>
</evidence>
<evidence type="ECO:0000256" key="8">
    <source>
        <dbReference type="ARBA" id="ARBA00023136"/>
    </source>
</evidence>
<evidence type="ECO:0000256" key="1">
    <source>
        <dbReference type="ARBA" id="ARBA00004370"/>
    </source>
</evidence>
<evidence type="ECO:0000256" key="9">
    <source>
        <dbReference type="HAMAP-Rule" id="MF_00422"/>
    </source>
</evidence>
<dbReference type="Gene3D" id="1.20.5.1030">
    <property type="entry name" value="Preprotein translocase secy subunit"/>
    <property type="match status" value="1"/>
</dbReference>
<reference evidence="10 11" key="1">
    <citation type="journal article" date="2016" name="Nat. Commun.">
        <title>Thousands of microbial genomes shed light on interconnected biogeochemical processes in an aquifer system.</title>
        <authorList>
            <person name="Anantharaman K."/>
            <person name="Brown C.T."/>
            <person name="Hug L.A."/>
            <person name="Sharon I."/>
            <person name="Castelle C.J."/>
            <person name="Probst A.J."/>
            <person name="Thomas B.C."/>
            <person name="Singh A."/>
            <person name="Wilkins M.J."/>
            <person name="Karaoz U."/>
            <person name="Brodie E.L."/>
            <person name="Williams K.H."/>
            <person name="Hubbard S.S."/>
            <person name="Banfield J.F."/>
        </authorList>
    </citation>
    <scope>NUCLEOTIDE SEQUENCE [LARGE SCALE GENOMIC DNA]</scope>
</reference>
<dbReference type="GO" id="GO:0008320">
    <property type="term" value="F:protein transmembrane transporter activity"/>
    <property type="evidence" value="ECO:0007669"/>
    <property type="project" value="UniProtKB-UniRule"/>
</dbReference>
<dbReference type="NCBIfam" id="TIGR00964">
    <property type="entry name" value="secE_bact"/>
    <property type="match status" value="1"/>
</dbReference>
<keyword evidence="8 9" id="KW-0472">Membrane</keyword>
<dbReference type="GO" id="GO:0006605">
    <property type="term" value="P:protein targeting"/>
    <property type="evidence" value="ECO:0007669"/>
    <property type="project" value="UniProtKB-UniRule"/>
</dbReference>
<dbReference type="Proteomes" id="UP000177372">
    <property type="component" value="Unassembled WGS sequence"/>
</dbReference>
<comment type="subcellular location">
    <subcellularLocation>
        <location evidence="9">Cell membrane</location>
        <topology evidence="9">Single-pass membrane protein</topology>
    </subcellularLocation>
    <subcellularLocation>
        <location evidence="1">Membrane</location>
    </subcellularLocation>
</comment>
<dbReference type="EMBL" id="MFLZ01000020">
    <property type="protein sequence ID" value="OGG79762.1"/>
    <property type="molecule type" value="Genomic_DNA"/>
</dbReference>
<comment type="subunit">
    <text evidence="9">Component of the Sec protein translocase complex. Heterotrimer consisting of SecY, SecE and SecG subunits. The heterotrimers can form oligomers, although 1 heterotrimer is thought to be able to translocate proteins. Interacts with the ribosome. Interacts with SecDF, and other proteins may be involved. Interacts with SecA.</text>
</comment>
<dbReference type="STRING" id="1798512.A3A39_04565"/>
<accession>A0A1F6F1K9</accession>
<evidence type="ECO:0000313" key="11">
    <source>
        <dbReference type="Proteomes" id="UP000177372"/>
    </source>
</evidence>
<evidence type="ECO:0000256" key="3">
    <source>
        <dbReference type="ARBA" id="ARBA00022475"/>
    </source>
</evidence>
<gene>
    <name evidence="9" type="primary">secE</name>
    <name evidence="10" type="ORF">A3A39_04565</name>
</gene>
<keyword evidence="3 9" id="KW-1003">Cell membrane</keyword>
<dbReference type="AlphaFoldDB" id="A0A1F6F1K9"/>
<comment type="function">
    <text evidence="9">Essential subunit of the Sec protein translocation channel SecYEG. Clamps together the 2 halves of SecY. May contact the channel plug during translocation.</text>
</comment>
<dbReference type="Pfam" id="PF00584">
    <property type="entry name" value="SecE"/>
    <property type="match status" value="1"/>
</dbReference>
<feature type="transmembrane region" description="Helical" evidence="9">
    <location>
        <begin position="26"/>
        <end position="50"/>
    </location>
</feature>
<evidence type="ECO:0000256" key="7">
    <source>
        <dbReference type="ARBA" id="ARBA00023010"/>
    </source>
</evidence>
<keyword evidence="5 9" id="KW-0653">Protein transport</keyword>
<proteinExistence type="inferred from homology"/>
<comment type="caution">
    <text evidence="10">The sequence shown here is derived from an EMBL/GenBank/DDBJ whole genome shotgun (WGS) entry which is preliminary data.</text>
</comment>
<comment type="similarity">
    <text evidence="9">Belongs to the SecE/SEC61-gamma family.</text>
</comment>
<dbReference type="GO" id="GO:0043952">
    <property type="term" value="P:protein transport by the Sec complex"/>
    <property type="evidence" value="ECO:0007669"/>
    <property type="project" value="UniProtKB-UniRule"/>
</dbReference>
<name>A0A1F6F1K9_9BACT</name>
<dbReference type="PANTHER" id="PTHR33910">
    <property type="entry name" value="PROTEIN TRANSLOCASE SUBUNIT SECE"/>
    <property type="match status" value="1"/>
</dbReference>
<evidence type="ECO:0000256" key="2">
    <source>
        <dbReference type="ARBA" id="ARBA00022448"/>
    </source>
</evidence>
<dbReference type="InterPro" id="IPR005807">
    <property type="entry name" value="SecE_bac"/>
</dbReference>
<keyword evidence="6 9" id="KW-1133">Transmembrane helix</keyword>
<dbReference type="PANTHER" id="PTHR33910:SF1">
    <property type="entry name" value="PROTEIN TRANSLOCASE SUBUNIT SECE"/>
    <property type="match status" value="1"/>
</dbReference>
<organism evidence="10 11">
    <name type="scientific">Candidatus Kaiserbacteria bacterium RIFCSPLOWO2_01_FULL_54_13</name>
    <dbReference type="NCBI Taxonomy" id="1798512"/>
    <lineage>
        <taxon>Bacteria</taxon>
        <taxon>Candidatus Kaiseribacteriota</taxon>
    </lineage>
</organism>
<dbReference type="GO" id="GO:0009306">
    <property type="term" value="P:protein secretion"/>
    <property type="evidence" value="ECO:0007669"/>
    <property type="project" value="UniProtKB-UniRule"/>
</dbReference>
<evidence type="ECO:0000256" key="6">
    <source>
        <dbReference type="ARBA" id="ARBA00022989"/>
    </source>
</evidence>
<protein>
    <recommendedName>
        <fullName evidence="9">Protein translocase subunit SecE</fullName>
    </recommendedName>
</protein>
<dbReference type="InterPro" id="IPR001901">
    <property type="entry name" value="Translocase_SecE/Sec61-g"/>
</dbReference>
<dbReference type="HAMAP" id="MF_00422">
    <property type="entry name" value="SecE"/>
    <property type="match status" value="1"/>
</dbReference>
<dbReference type="InterPro" id="IPR038379">
    <property type="entry name" value="SecE_sf"/>
</dbReference>